<gene>
    <name evidence="2" type="ORF">FSA05_24195</name>
    <name evidence="1" type="ORF">GKD66_20650</name>
</gene>
<accession>A0A5C6K0S4</accession>
<sequence length="108" mass="12668">MPQSLSQTLIDLFHHANAGGMFIPAPHMAGHRTYIRIFKYIYKNRTGLLNPFTGKEDRYKTLTLYRFYKISIILSFHHKTHMVLSLFLQMPLGRLFFFDAIFKSTLIA</sequence>
<organism evidence="2 3">
    <name type="scientific">Parabacteroides distasonis</name>
    <dbReference type="NCBI Taxonomy" id="823"/>
    <lineage>
        <taxon>Bacteria</taxon>
        <taxon>Pseudomonadati</taxon>
        <taxon>Bacteroidota</taxon>
        <taxon>Bacteroidia</taxon>
        <taxon>Bacteroidales</taxon>
        <taxon>Tannerellaceae</taxon>
        <taxon>Parabacteroides</taxon>
    </lineage>
</organism>
<dbReference type="Proteomes" id="UP000441358">
    <property type="component" value="Unassembled WGS sequence"/>
</dbReference>
<name>A0A5C6K0S4_PARDI</name>
<evidence type="ECO:0000313" key="2">
    <source>
        <dbReference type="EMBL" id="TWV56635.1"/>
    </source>
</evidence>
<comment type="caution">
    <text evidence="2">The sequence shown here is derived from an EMBL/GenBank/DDBJ whole genome shotgun (WGS) entry which is preliminary data.</text>
</comment>
<dbReference type="EMBL" id="WKMC01000023">
    <property type="protein sequence ID" value="MRZ52584.1"/>
    <property type="molecule type" value="Genomic_DNA"/>
</dbReference>
<proteinExistence type="predicted"/>
<dbReference type="EMBL" id="VOHW01000038">
    <property type="protein sequence ID" value="TWV56635.1"/>
    <property type="molecule type" value="Genomic_DNA"/>
</dbReference>
<reference evidence="1 4" key="1">
    <citation type="journal article" date="2019" name="Nat. Med.">
        <title>A library of human gut bacterial isolates paired with longitudinal multiomics data enables mechanistic microbiome research.</title>
        <authorList>
            <person name="Poyet M."/>
            <person name="Groussin M."/>
            <person name="Gibbons S.M."/>
            <person name="Avila-Pacheco J."/>
            <person name="Jiang X."/>
            <person name="Kearney S.M."/>
            <person name="Perrotta A.R."/>
            <person name="Berdy B."/>
            <person name="Zhao S."/>
            <person name="Lieberman T.D."/>
            <person name="Swanson P.K."/>
            <person name="Smith M."/>
            <person name="Roesemann S."/>
            <person name="Alexander J.E."/>
            <person name="Rich S.A."/>
            <person name="Livny J."/>
            <person name="Vlamakis H."/>
            <person name="Clish C."/>
            <person name="Bullock K."/>
            <person name="Deik A."/>
            <person name="Scott J."/>
            <person name="Pierce K.A."/>
            <person name="Xavier R.J."/>
            <person name="Alm E.J."/>
        </authorList>
    </citation>
    <scope>NUCLEOTIDE SEQUENCE [LARGE SCALE GENOMIC DNA]</scope>
    <source>
        <strain evidence="1 4">BIOML-A32</strain>
    </source>
</reference>
<evidence type="ECO:0000313" key="4">
    <source>
        <dbReference type="Proteomes" id="UP000441358"/>
    </source>
</evidence>
<reference evidence="2 3" key="2">
    <citation type="submission" date="2019-07" db="EMBL/GenBank/DDBJ databases">
        <title>Genome sequencing of Parabacteroides distasonis iSURF_7.</title>
        <authorList>
            <person name="Degefu H.N."/>
            <person name="Ruoff K.L."/>
            <person name="Price C.E."/>
            <person name="Valls R.A."/>
            <person name="O'Toole G.A."/>
        </authorList>
    </citation>
    <scope>NUCLEOTIDE SEQUENCE [LARGE SCALE GENOMIC DNA]</scope>
    <source>
        <strain evidence="2 3">CFPLTA003_1B</strain>
    </source>
</reference>
<protein>
    <submittedName>
        <fullName evidence="2">Uncharacterized protein</fullName>
    </submittedName>
</protein>
<evidence type="ECO:0000313" key="1">
    <source>
        <dbReference type="EMBL" id="MRZ52584.1"/>
    </source>
</evidence>
<dbReference type="AlphaFoldDB" id="A0A5C6K0S4"/>
<evidence type="ECO:0000313" key="3">
    <source>
        <dbReference type="Proteomes" id="UP000315827"/>
    </source>
</evidence>
<dbReference type="Proteomes" id="UP000315827">
    <property type="component" value="Unassembled WGS sequence"/>
</dbReference>